<dbReference type="SUPFAM" id="SSF52317">
    <property type="entry name" value="Class I glutamine amidotransferase-like"/>
    <property type="match status" value="1"/>
</dbReference>
<keyword evidence="1" id="KW-1133">Transmembrane helix</keyword>
<evidence type="ECO:0000256" key="1">
    <source>
        <dbReference type="SAM" id="Phobius"/>
    </source>
</evidence>
<accession>A0A562TDI1</accession>
<feature type="transmembrane region" description="Helical" evidence="1">
    <location>
        <begin position="487"/>
        <end position="506"/>
    </location>
</feature>
<keyword evidence="1" id="KW-0472">Membrane</keyword>
<comment type="caution">
    <text evidence="2">The sequence shown here is derived from an EMBL/GenBank/DDBJ whole genome shotgun (WGS) entry which is preliminary data.</text>
</comment>
<dbReference type="Proteomes" id="UP000316778">
    <property type="component" value="Unassembled WGS sequence"/>
</dbReference>
<dbReference type="InterPro" id="IPR029062">
    <property type="entry name" value="Class_I_gatase-like"/>
</dbReference>
<protein>
    <submittedName>
        <fullName evidence="2">Uncharacterized protein</fullName>
    </submittedName>
</protein>
<dbReference type="AlphaFoldDB" id="A0A562TDI1"/>
<proteinExistence type="predicted"/>
<sequence>MGGHYIAIAACVVLLAFLCRKETRRPNKARLWARLPATVIAVAGLLFLMAPFPWRRQVSATGNGTGPTKTSVRPSGVQAIYWQQQLNAGAMLHLQGRYRNSAATPVKLLLTGFNERLDSVIIPPGQQQSFELKTRPRHIGRAVYTFTVLAKDTLAMEPVPVEVRPLRSLKVLMLAASPDFEHKFLARWLAAQGYVVAIRTAISRDKYSYTYLDTARFPLQRITAAILPAFDVVVADAAALAALSSSERATLQAQVAEKGLGLVIKADSSMMRRRFYDRPFILSAAGNREAHPQSITVLPAGTVGTLPAVQPLYVRSAPGLQPLVQDGAQHWLAATALHGAGRLVCTTLGNTYAWVLAGREEAYQSVWSLLLQSAARVRQQAAQWHIGTAWPQVRRPVPVSLQTSLPQPAAVVNTARVSLSQGAMLPFQWQGVYWPLQAGWQATALPAGDTCWWYAYAEKDWQPLSARAQKQVQHRGMAATASESRAAIPRIWFFIMFLLGAVFLWVEEKLV</sequence>
<gene>
    <name evidence="2" type="ORF">LX66_0996</name>
</gene>
<keyword evidence="1" id="KW-0812">Transmembrane</keyword>
<evidence type="ECO:0000313" key="2">
    <source>
        <dbReference type="EMBL" id="TWI91621.1"/>
    </source>
</evidence>
<evidence type="ECO:0000313" key="3">
    <source>
        <dbReference type="Proteomes" id="UP000316778"/>
    </source>
</evidence>
<dbReference type="EMBL" id="VLLG01000002">
    <property type="protein sequence ID" value="TWI91621.1"/>
    <property type="molecule type" value="Genomic_DNA"/>
</dbReference>
<reference evidence="2 3" key="1">
    <citation type="journal article" date="2013" name="Stand. Genomic Sci.">
        <title>Genomic Encyclopedia of Type Strains, Phase I: The one thousand microbial genomes (KMG-I) project.</title>
        <authorList>
            <person name="Kyrpides N.C."/>
            <person name="Woyke T."/>
            <person name="Eisen J.A."/>
            <person name="Garrity G."/>
            <person name="Lilburn T.G."/>
            <person name="Beck B.J."/>
            <person name="Whitman W.B."/>
            <person name="Hugenholtz P."/>
            <person name="Klenk H.P."/>
        </authorList>
    </citation>
    <scope>NUCLEOTIDE SEQUENCE [LARGE SCALE GENOMIC DNA]</scope>
    <source>
        <strain evidence="2 3">DSM 13484</strain>
    </source>
</reference>
<feature type="transmembrane region" description="Helical" evidence="1">
    <location>
        <begin position="31"/>
        <end position="50"/>
    </location>
</feature>
<organism evidence="2 3">
    <name type="scientific">Chitinophaga japonensis</name>
    <name type="common">Flexibacter japonensis</name>
    <dbReference type="NCBI Taxonomy" id="104662"/>
    <lineage>
        <taxon>Bacteria</taxon>
        <taxon>Pseudomonadati</taxon>
        <taxon>Bacteroidota</taxon>
        <taxon>Chitinophagia</taxon>
        <taxon>Chitinophagales</taxon>
        <taxon>Chitinophagaceae</taxon>
        <taxon>Chitinophaga</taxon>
    </lineage>
</organism>
<name>A0A562TDI1_CHIJA</name>
<keyword evidence="3" id="KW-1185">Reference proteome</keyword>